<dbReference type="InterPro" id="IPR036179">
    <property type="entry name" value="Ig-like_dom_sf"/>
</dbReference>
<dbReference type="EMBL" id="JABDTM020026825">
    <property type="protein sequence ID" value="KAH0811398.1"/>
    <property type="molecule type" value="Genomic_DNA"/>
</dbReference>
<dbReference type="SMART" id="SM00408">
    <property type="entry name" value="IGc2"/>
    <property type="match status" value="1"/>
</dbReference>
<reference evidence="4" key="2">
    <citation type="submission" date="2021-08" db="EMBL/GenBank/DDBJ databases">
        <authorList>
            <person name="Eriksson T."/>
        </authorList>
    </citation>
    <scope>NUCLEOTIDE SEQUENCE</scope>
    <source>
        <strain evidence="4">Stoneville</strain>
        <tissue evidence="4">Whole head</tissue>
    </source>
</reference>
<dbReference type="SMART" id="SM00409">
    <property type="entry name" value="IG"/>
    <property type="match status" value="1"/>
</dbReference>
<dbReference type="Proteomes" id="UP000719412">
    <property type="component" value="Unassembled WGS sequence"/>
</dbReference>
<sequence length="698" mass="76746">MDVFARKFGRFGDGVGVRDSHEISLSFDPRHIADGFQSSRNNKIKQKLQRVGFIIGINRCKNAPHQLLVRRYPDPDVPGASLISGKPSRLIVSTVYLITALVATGYVRNHGGTGVEDVSNIAPKSTSGRQYRSPRITEHPSDIIVAKNEPVTLNCKAEGRPEPSIEWFKDGDPVRTSPTDNKSHRVLLPAGSLFFLRTMNSKKEQDAGVYWCVAKNIAGSAVSRNATLQVAGECLSSIAILGAISGFASGQRALPDVRERRIHFRVEPGVIFPTGKNRGAARACVAYGGDRESAHVTRVSSQMGGSNKEPYEFHQRRKKRINRWLLCQDFRIRRASGAAGRGAACEMQKRRNEQLLNPSLGVVWGCRPPPPSQISRQPAIWRKIVGNMGGGGGLIKRVARPTPPVQSPDPDGIDRTGCHKARDVINLVEGVNFLRIIEREPIPRLPEKNLSLRNGKANIFGQIKNGDSKLDFTWTGTALEPPKSRKSSRISVQIIYGFGIRTGVLDKTPFIPRDNISDGSKQIKLTCPWGGIGGHSQYPPPAIEPVLALLDISGTTVTPITEICQGVLFAGDGRYNFTNFDCNNTELGRRMKIVCRMCRHTGLQGGVVYDYHNWQPGGGFLRPRNTPTALIRTRPLGRRRSEICEDRGCASEPLRNQQRNEILGGERARSRDTGHPAPRSSYLNLGGPREGPGGLSRK</sequence>
<dbReference type="InterPro" id="IPR007110">
    <property type="entry name" value="Ig-like_dom"/>
</dbReference>
<evidence type="ECO:0000256" key="2">
    <source>
        <dbReference type="SAM" id="MobiDB-lite"/>
    </source>
</evidence>
<dbReference type="Gene3D" id="2.60.40.10">
    <property type="entry name" value="Immunoglobulins"/>
    <property type="match status" value="1"/>
</dbReference>
<evidence type="ECO:0000256" key="1">
    <source>
        <dbReference type="ARBA" id="ARBA00023319"/>
    </source>
</evidence>
<name>A0A8J6HCY9_TENMO</name>
<reference evidence="4" key="1">
    <citation type="journal article" date="2020" name="J Insects Food Feed">
        <title>The yellow mealworm (Tenebrio molitor) genome: a resource for the emerging insects as food and feed industry.</title>
        <authorList>
            <person name="Eriksson T."/>
            <person name="Andere A."/>
            <person name="Kelstrup H."/>
            <person name="Emery V."/>
            <person name="Picard C."/>
        </authorList>
    </citation>
    <scope>NUCLEOTIDE SEQUENCE</scope>
    <source>
        <strain evidence="4">Stoneville</strain>
        <tissue evidence="4">Whole head</tissue>
    </source>
</reference>
<dbReference type="AlphaFoldDB" id="A0A8J6HCY9"/>
<dbReference type="PROSITE" id="PS50835">
    <property type="entry name" value="IG_LIKE"/>
    <property type="match status" value="1"/>
</dbReference>
<dbReference type="GO" id="GO:0048468">
    <property type="term" value="P:cell development"/>
    <property type="evidence" value="ECO:0007669"/>
    <property type="project" value="UniProtKB-ARBA"/>
</dbReference>
<dbReference type="PANTHER" id="PTHR10075:SF14">
    <property type="entry name" value="CELL ADHESION MOLECULE DSCAM2-RELATED"/>
    <property type="match status" value="1"/>
</dbReference>
<feature type="region of interest" description="Disordered" evidence="2">
    <location>
        <begin position="655"/>
        <end position="698"/>
    </location>
</feature>
<gene>
    <name evidence="4" type="ORF">GEV33_011392</name>
</gene>
<dbReference type="InterPro" id="IPR003598">
    <property type="entry name" value="Ig_sub2"/>
</dbReference>
<feature type="compositionally biased region" description="Basic and acidic residues" evidence="2">
    <location>
        <begin position="664"/>
        <end position="674"/>
    </location>
</feature>
<evidence type="ECO:0000313" key="5">
    <source>
        <dbReference type="Proteomes" id="UP000719412"/>
    </source>
</evidence>
<dbReference type="SUPFAM" id="SSF48726">
    <property type="entry name" value="Immunoglobulin"/>
    <property type="match status" value="1"/>
</dbReference>
<evidence type="ECO:0000259" key="3">
    <source>
        <dbReference type="PROSITE" id="PS50835"/>
    </source>
</evidence>
<comment type="caution">
    <text evidence="4">The sequence shown here is derived from an EMBL/GenBank/DDBJ whole genome shotgun (WGS) entry which is preliminary data.</text>
</comment>
<dbReference type="InterPro" id="IPR003599">
    <property type="entry name" value="Ig_sub"/>
</dbReference>
<organism evidence="4 5">
    <name type="scientific">Tenebrio molitor</name>
    <name type="common">Yellow mealworm beetle</name>
    <dbReference type="NCBI Taxonomy" id="7067"/>
    <lineage>
        <taxon>Eukaryota</taxon>
        <taxon>Metazoa</taxon>
        <taxon>Ecdysozoa</taxon>
        <taxon>Arthropoda</taxon>
        <taxon>Hexapoda</taxon>
        <taxon>Insecta</taxon>
        <taxon>Pterygota</taxon>
        <taxon>Neoptera</taxon>
        <taxon>Endopterygota</taxon>
        <taxon>Coleoptera</taxon>
        <taxon>Polyphaga</taxon>
        <taxon>Cucujiformia</taxon>
        <taxon>Tenebrionidae</taxon>
        <taxon>Tenebrio</taxon>
    </lineage>
</organism>
<evidence type="ECO:0000313" key="4">
    <source>
        <dbReference type="EMBL" id="KAH0811398.1"/>
    </source>
</evidence>
<dbReference type="InterPro" id="IPR013783">
    <property type="entry name" value="Ig-like_fold"/>
</dbReference>
<accession>A0A8J6HCY9</accession>
<keyword evidence="1" id="KW-0393">Immunoglobulin domain</keyword>
<feature type="compositionally biased region" description="Gly residues" evidence="2">
    <location>
        <begin position="688"/>
        <end position="698"/>
    </location>
</feature>
<dbReference type="Pfam" id="PF13927">
    <property type="entry name" value="Ig_3"/>
    <property type="match status" value="1"/>
</dbReference>
<feature type="domain" description="Ig-like" evidence="3">
    <location>
        <begin position="134"/>
        <end position="229"/>
    </location>
</feature>
<proteinExistence type="predicted"/>
<dbReference type="PANTHER" id="PTHR10075">
    <property type="entry name" value="BASIGIN RELATED"/>
    <property type="match status" value="1"/>
</dbReference>
<protein>
    <recommendedName>
        <fullName evidence="3">Ig-like domain-containing protein</fullName>
    </recommendedName>
</protein>
<dbReference type="FunFam" id="2.60.40.10:FF:000026">
    <property type="entry name" value="roundabout homolog 2 isoform X1"/>
    <property type="match status" value="1"/>
</dbReference>
<keyword evidence="5" id="KW-1185">Reference proteome</keyword>